<comment type="caution">
    <text evidence="2">The sequence shown here is derived from an EMBL/GenBank/DDBJ whole genome shotgun (WGS) entry which is preliminary data.</text>
</comment>
<reference evidence="2 3" key="1">
    <citation type="submission" date="2021-03" db="EMBL/GenBank/DDBJ databases">
        <title>Genomic Encyclopedia of Type Strains, Phase IV (KMG-IV): sequencing the most valuable type-strain genomes for metagenomic binning, comparative biology and taxonomic classification.</title>
        <authorList>
            <person name="Goeker M."/>
        </authorList>
    </citation>
    <scope>NUCLEOTIDE SEQUENCE [LARGE SCALE GENOMIC DNA]</scope>
    <source>
        <strain evidence="2 3">DSM 26048</strain>
    </source>
</reference>
<dbReference type="SUPFAM" id="SSF56784">
    <property type="entry name" value="HAD-like"/>
    <property type="match status" value="1"/>
</dbReference>
<protein>
    <submittedName>
        <fullName evidence="2">Hydroxymethylpyrimidine pyrophosphatase-like HAD family hydrolase</fullName>
    </submittedName>
</protein>
<dbReference type="Pfam" id="PF05116">
    <property type="entry name" value="S6PP"/>
    <property type="match status" value="1"/>
</dbReference>
<evidence type="ECO:0000313" key="2">
    <source>
        <dbReference type="EMBL" id="MBP1993487.1"/>
    </source>
</evidence>
<evidence type="ECO:0000259" key="1">
    <source>
        <dbReference type="Pfam" id="PF05116"/>
    </source>
</evidence>
<gene>
    <name evidence="2" type="ORF">J2Z66_005109</name>
</gene>
<feature type="domain" description="Sucrose phosphatase-like" evidence="1">
    <location>
        <begin position="2"/>
        <end position="226"/>
    </location>
</feature>
<dbReference type="Gene3D" id="3.30.980.20">
    <property type="entry name" value="Putative mannosyl-3-phosphoglycerate phosphatase, domain 2"/>
    <property type="match status" value="1"/>
</dbReference>
<sequence length="274" mass="31060">MIFASDLDQTLIYSQRSMGSSVNDELSITSAEAIDGEIKSYMSVQTFKNLQELMSKLLFVPVTTRTMAQYVRIHLFKQRLRPRFAITSNGGNILIDGVPDNEWNQSIRALVKATSSPAEDAARIMNQIMTPEWVVGSRYCDELFYSYVIQRDQMPMQAVLEVSEELKKMGWHVSIQGRKVYSVPMAVSKKDAIAHVKNLTKSRMVIASGDSLLDQSMLDYADYSIVPKHGELYRQEQKKAVSNYLFTEASGIFAADEILQFVDQILQEHTIHLS</sequence>
<dbReference type="InterPro" id="IPR036412">
    <property type="entry name" value="HAD-like_sf"/>
</dbReference>
<dbReference type="InterPro" id="IPR006380">
    <property type="entry name" value="SPP-like_dom"/>
</dbReference>
<dbReference type="PIRSF" id="PIRSF030802">
    <property type="entry name" value="UCP030802"/>
    <property type="match status" value="1"/>
</dbReference>
<organism evidence="2 3">
    <name type="scientific">Paenibacillus eucommiae</name>
    <dbReference type="NCBI Taxonomy" id="1355755"/>
    <lineage>
        <taxon>Bacteria</taxon>
        <taxon>Bacillati</taxon>
        <taxon>Bacillota</taxon>
        <taxon>Bacilli</taxon>
        <taxon>Bacillales</taxon>
        <taxon>Paenibacillaceae</taxon>
        <taxon>Paenibacillus</taxon>
    </lineage>
</organism>
<evidence type="ECO:0000313" key="3">
    <source>
        <dbReference type="Proteomes" id="UP001519287"/>
    </source>
</evidence>
<dbReference type="Proteomes" id="UP001519287">
    <property type="component" value="Unassembled WGS sequence"/>
</dbReference>
<accession>A0ABS4J0X9</accession>
<dbReference type="RefSeq" id="WP_209975367.1">
    <property type="nucleotide sequence ID" value="NZ_JAGGLB010000019.1"/>
</dbReference>
<dbReference type="EMBL" id="JAGGLB010000019">
    <property type="protein sequence ID" value="MBP1993487.1"/>
    <property type="molecule type" value="Genomic_DNA"/>
</dbReference>
<dbReference type="InterPro" id="IPR023214">
    <property type="entry name" value="HAD_sf"/>
</dbReference>
<keyword evidence="3" id="KW-1185">Reference proteome</keyword>
<dbReference type="Gene3D" id="3.40.50.1000">
    <property type="entry name" value="HAD superfamily/HAD-like"/>
    <property type="match status" value="2"/>
</dbReference>
<name>A0ABS4J0X9_9BACL</name>
<dbReference type="InterPro" id="IPR024197">
    <property type="entry name" value="TPP-like"/>
</dbReference>
<proteinExistence type="predicted"/>